<dbReference type="AlphaFoldDB" id="A0A9N9P3X1"/>
<proteinExistence type="predicted"/>
<dbReference type="PANTHER" id="PTHR15555">
    <property type="entry name" value="ZINC FINGER HIT DOMAIN CONTAINING PROTEIN 2 PROTEIN FON -RELATED"/>
    <property type="match status" value="1"/>
</dbReference>
<comment type="caution">
    <text evidence="2">The sequence shown here is derived from an EMBL/GenBank/DDBJ whole genome shotgun (WGS) entry which is preliminary data.</text>
</comment>
<sequence length="120" mass="13481">LTASKSQKIIELDGSNDKDSENLSEVRNVKDTNRPFILKDIKRLEDLTNKSPNPNLAFNLVNILYAYAYACRIFNGDIYENPEESIRVISSLSPILSINESLMYESVSQALAISNSIILQ</sequence>
<dbReference type="InterPro" id="IPR039646">
    <property type="entry name" value="ZNHIT2"/>
</dbReference>
<dbReference type="EMBL" id="CAJVPV010058411">
    <property type="protein sequence ID" value="CAG8787834.1"/>
    <property type="molecule type" value="Genomic_DNA"/>
</dbReference>
<evidence type="ECO:0000259" key="1">
    <source>
        <dbReference type="Pfam" id="PF04925"/>
    </source>
</evidence>
<feature type="domain" description="Shq1 C-terminal" evidence="1">
    <location>
        <begin position="37"/>
        <end position="107"/>
    </location>
</feature>
<dbReference type="PANTHER" id="PTHR15555:SF0">
    <property type="entry name" value="ZINC FINGER HIT DOMAIN-CONTAINING PROTEIN 2"/>
    <property type="match status" value="1"/>
</dbReference>
<feature type="non-terminal residue" evidence="2">
    <location>
        <position position="1"/>
    </location>
</feature>
<reference evidence="2" key="1">
    <citation type="submission" date="2021-06" db="EMBL/GenBank/DDBJ databases">
        <authorList>
            <person name="Kallberg Y."/>
            <person name="Tangrot J."/>
            <person name="Rosling A."/>
        </authorList>
    </citation>
    <scope>NUCLEOTIDE SEQUENCE</scope>
    <source>
        <strain evidence="2">CL551</strain>
    </source>
</reference>
<evidence type="ECO:0000313" key="3">
    <source>
        <dbReference type="Proteomes" id="UP000789342"/>
    </source>
</evidence>
<gene>
    <name evidence="2" type="ORF">AMORRO_LOCUS17882</name>
</gene>
<dbReference type="OrthoDB" id="18412at2759"/>
<dbReference type="Pfam" id="PF04925">
    <property type="entry name" value="SHQ1"/>
    <property type="match status" value="1"/>
</dbReference>
<keyword evidence="3" id="KW-1185">Reference proteome</keyword>
<dbReference type="InterPro" id="IPR007009">
    <property type="entry name" value="Shq1_C"/>
</dbReference>
<name>A0A9N9P3X1_9GLOM</name>
<protein>
    <submittedName>
        <fullName evidence="2">7246_t:CDS:1</fullName>
    </submittedName>
</protein>
<feature type="non-terminal residue" evidence="2">
    <location>
        <position position="120"/>
    </location>
</feature>
<accession>A0A9N9P3X1</accession>
<organism evidence="2 3">
    <name type="scientific">Acaulospora morrowiae</name>
    <dbReference type="NCBI Taxonomy" id="94023"/>
    <lineage>
        <taxon>Eukaryota</taxon>
        <taxon>Fungi</taxon>
        <taxon>Fungi incertae sedis</taxon>
        <taxon>Mucoromycota</taxon>
        <taxon>Glomeromycotina</taxon>
        <taxon>Glomeromycetes</taxon>
        <taxon>Diversisporales</taxon>
        <taxon>Acaulosporaceae</taxon>
        <taxon>Acaulospora</taxon>
    </lineage>
</organism>
<evidence type="ECO:0000313" key="2">
    <source>
        <dbReference type="EMBL" id="CAG8787834.1"/>
    </source>
</evidence>
<dbReference type="Proteomes" id="UP000789342">
    <property type="component" value="Unassembled WGS sequence"/>
</dbReference>